<reference evidence="1 2" key="1">
    <citation type="journal article" date="2018" name="Sci. Rep.">
        <title>Genome sequence of the cauliflower mushroom Sparassis crispa (Hanabiratake) and its association with beneficial usage.</title>
        <authorList>
            <person name="Kiyama R."/>
            <person name="Furutani Y."/>
            <person name="Kawaguchi K."/>
            <person name="Nakanishi T."/>
        </authorList>
    </citation>
    <scope>NUCLEOTIDE SEQUENCE [LARGE SCALE GENOMIC DNA]</scope>
</reference>
<evidence type="ECO:0000313" key="1">
    <source>
        <dbReference type="EMBL" id="GBE87483.1"/>
    </source>
</evidence>
<dbReference type="Proteomes" id="UP000287166">
    <property type="component" value="Unassembled WGS sequence"/>
</dbReference>
<comment type="caution">
    <text evidence="1">The sequence shown here is derived from an EMBL/GenBank/DDBJ whole genome shotgun (WGS) entry which is preliminary data.</text>
</comment>
<dbReference type="EMBL" id="BFAD01000011">
    <property type="protein sequence ID" value="GBE87483.1"/>
    <property type="molecule type" value="Genomic_DNA"/>
</dbReference>
<sequence length="255" mass="28607">MSNPNRKPTQHDLVLAAQEFNQWLKEAAAGGVAFLCGGLALSLYGNVRQTEDADLALDLSLTHRDGDPKKHYDTNQLKALAAHDPKHRFIVGPKIYIILYANDAAKKLYVQVDFIDAALFYSPWDPAQMIDHDPRLPVPCLTLPTLLVGKIKSAPERNQPNENERIMKQANDIQDANFAVGECLHRELILVKAQVEHLGRDEKLVIAVLEDFFKLTTKLEKERRLPSMAKLRSNWAEIVHKSGLPKAYGDVATKV</sequence>
<dbReference type="OrthoDB" id="3245660at2759"/>
<protein>
    <recommendedName>
        <fullName evidence="3">Nucleotidyl transferase AbiEii/AbiGii toxin family protein</fullName>
    </recommendedName>
</protein>
<dbReference type="AlphaFoldDB" id="A0A401GZ96"/>
<dbReference type="InParanoid" id="A0A401GZ96"/>
<keyword evidence="2" id="KW-1185">Reference proteome</keyword>
<organism evidence="1 2">
    <name type="scientific">Sparassis crispa</name>
    <dbReference type="NCBI Taxonomy" id="139825"/>
    <lineage>
        <taxon>Eukaryota</taxon>
        <taxon>Fungi</taxon>
        <taxon>Dikarya</taxon>
        <taxon>Basidiomycota</taxon>
        <taxon>Agaricomycotina</taxon>
        <taxon>Agaricomycetes</taxon>
        <taxon>Polyporales</taxon>
        <taxon>Sparassidaceae</taxon>
        <taxon>Sparassis</taxon>
    </lineage>
</organism>
<dbReference type="InterPro" id="IPR014942">
    <property type="entry name" value="AbiEii"/>
</dbReference>
<gene>
    <name evidence="1" type="ORF">SCP_1101600</name>
</gene>
<name>A0A401GZ96_9APHY</name>
<dbReference type="GeneID" id="38784400"/>
<evidence type="ECO:0000313" key="2">
    <source>
        <dbReference type="Proteomes" id="UP000287166"/>
    </source>
</evidence>
<evidence type="ECO:0008006" key="3">
    <source>
        <dbReference type="Google" id="ProtNLM"/>
    </source>
</evidence>
<dbReference type="Pfam" id="PF08843">
    <property type="entry name" value="AbiEii"/>
    <property type="match status" value="1"/>
</dbReference>
<accession>A0A401GZ96</accession>
<proteinExistence type="predicted"/>
<dbReference type="RefSeq" id="XP_027618396.1">
    <property type="nucleotide sequence ID" value="XM_027762595.1"/>
</dbReference>